<evidence type="ECO:0000256" key="3">
    <source>
        <dbReference type="ARBA" id="ARBA00024356"/>
    </source>
</evidence>
<gene>
    <name evidence="4" type="ORF">PCC79_06880</name>
</gene>
<dbReference type="Proteomes" id="UP001434337">
    <property type="component" value="Chromosome"/>
</dbReference>
<dbReference type="Gene3D" id="2.115.10.20">
    <property type="entry name" value="Glycosyl hydrolase domain, family 43"/>
    <property type="match status" value="1"/>
</dbReference>
<dbReference type="Pfam" id="PF04041">
    <property type="entry name" value="Glyco_hydro_130"/>
    <property type="match status" value="1"/>
</dbReference>
<dbReference type="PANTHER" id="PTHR34106:SF4">
    <property type="entry name" value="BLL5143 PROTEIN"/>
    <property type="match status" value="1"/>
</dbReference>
<name>A0ABZ3CAV3_9ACTN</name>
<accession>A0ABZ3CAV3</accession>
<keyword evidence="5" id="KW-1185">Reference proteome</keyword>
<dbReference type="PANTHER" id="PTHR34106">
    <property type="entry name" value="GLYCOSIDASE"/>
    <property type="match status" value="1"/>
</dbReference>
<reference evidence="4 5" key="1">
    <citation type="journal article" date="2023" name="Environ Microbiome">
        <title>A coral-associated actinobacterium mitigates coral bleaching under heat stress.</title>
        <authorList>
            <person name="Li J."/>
            <person name="Zou Y."/>
            <person name="Li Q."/>
            <person name="Zhang J."/>
            <person name="Bourne D.G."/>
            <person name="Lyu Y."/>
            <person name="Liu C."/>
            <person name="Zhang S."/>
        </authorList>
    </citation>
    <scope>NUCLEOTIDE SEQUENCE [LARGE SCALE GENOMIC DNA]</scope>
    <source>
        <strain evidence="4 5">SCSIO 13291</strain>
    </source>
</reference>
<dbReference type="EMBL" id="CP115965">
    <property type="protein sequence ID" value="WZW99904.1"/>
    <property type="molecule type" value="Genomic_DNA"/>
</dbReference>
<keyword evidence="1" id="KW-0328">Glycosyltransferase</keyword>
<evidence type="ECO:0008006" key="6">
    <source>
        <dbReference type="Google" id="ProtNLM"/>
    </source>
</evidence>
<comment type="similarity">
    <text evidence="3">Belongs to the glycosyl hydrolase 130 family.</text>
</comment>
<evidence type="ECO:0000313" key="4">
    <source>
        <dbReference type="EMBL" id="WZW99904.1"/>
    </source>
</evidence>
<sequence length="491" mass="52942">MPPHVIRHADQTLDPDPERVVARLFMPSADPGHGNLAPDLVARVMALDEAEVERLAGDVVARFALHHGTLRQTLLQHAHPLTPRGEHISDARAVVLGAVFTAEFSLEGAALCNPSAVPHPDQSGLGPDELRVALSLRAIGEGHVSSIEFASGVVGDDGWRFEPRSGPPVLGTITPAALPWELIAALTGAAGEGGELTTAVLGRLPERIRAQDVDQAFDDLPPDLLLHPASHRQAEALRRASRSAYYTAFDPRTRLDQRVLMPAVDDESHGLEDARFTLFTDEEGSTQYRATYTAYNGRDIQVRMLTSADLTSFQSTPLAGVAATNKGMAIFPRLIGGRFAALTRHDGARNGVSFSADGLTWDDPTVIEEPGGAPWMIRQLGNSGAPVEIDEGWLVLTHGVGPMRVYSLGALLLDRDDPTRVIARLEEPWLTPHPHHGGYVPNVVFSCGGLVHRRRLFVPHGIGDQRIAVASVAVDDLVAAMRPEPQPSRRA</sequence>
<evidence type="ECO:0000313" key="5">
    <source>
        <dbReference type="Proteomes" id="UP001434337"/>
    </source>
</evidence>
<evidence type="ECO:0000256" key="1">
    <source>
        <dbReference type="ARBA" id="ARBA00022676"/>
    </source>
</evidence>
<proteinExistence type="inferred from homology"/>
<organism evidence="4 5">
    <name type="scientific">Propioniciclava soli</name>
    <dbReference type="NCBI Taxonomy" id="2775081"/>
    <lineage>
        <taxon>Bacteria</taxon>
        <taxon>Bacillati</taxon>
        <taxon>Actinomycetota</taxon>
        <taxon>Actinomycetes</taxon>
        <taxon>Propionibacteriales</taxon>
        <taxon>Propionibacteriaceae</taxon>
        <taxon>Propioniciclava</taxon>
    </lineage>
</organism>
<evidence type="ECO:0000256" key="2">
    <source>
        <dbReference type="ARBA" id="ARBA00022679"/>
    </source>
</evidence>
<keyword evidence="2" id="KW-0808">Transferase</keyword>
<protein>
    <recommendedName>
        <fullName evidence="6">Glycosylase</fullName>
    </recommendedName>
</protein>
<dbReference type="SUPFAM" id="SSF75005">
    <property type="entry name" value="Arabinanase/levansucrase/invertase"/>
    <property type="match status" value="1"/>
</dbReference>
<dbReference type="InterPro" id="IPR007184">
    <property type="entry name" value="Mannoside_phosphorylase"/>
</dbReference>
<dbReference type="RefSeq" id="WP_232548173.1">
    <property type="nucleotide sequence ID" value="NZ_CP115965.1"/>
</dbReference>
<dbReference type="InterPro" id="IPR023296">
    <property type="entry name" value="Glyco_hydro_beta-prop_sf"/>
</dbReference>